<dbReference type="Proteomes" id="UP000306223">
    <property type="component" value="Unassembled WGS sequence"/>
</dbReference>
<proteinExistence type="predicted"/>
<dbReference type="EMBL" id="SUNH01000012">
    <property type="protein sequence ID" value="TJZ84452.1"/>
    <property type="molecule type" value="Genomic_DNA"/>
</dbReference>
<dbReference type="PROSITE" id="PS00211">
    <property type="entry name" value="ABC_TRANSPORTER_1"/>
    <property type="match status" value="1"/>
</dbReference>
<evidence type="ECO:0000256" key="2">
    <source>
        <dbReference type="ARBA" id="ARBA00022592"/>
    </source>
</evidence>
<dbReference type="GO" id="GO:0005524">
    <property type="term" value="F:ATP binding"/>
    <property type="evidence" value="ECO:0007669"/>
    <property type="project" value="UniProtKB-KW"/>
</dbReference>
<dbReference type="PANTHER" id="PTHR43423">
    <property type="entry name" value="ABC TRANSPORTER I FAMILY MEMBER 17"/>
    <property type="match status" value="1"/>
</dbReference>
<evidence type="ECO:0000259" key="5">
    <source>
        <dbReference type="PROSITE" id="PS50893"/>
    </source>
</evidence>
<dbReference type="GO" id="GO:0005315">
    <property type="term" value="F:phosphate transmembrane transporter activity"/>
    <property type="evidence" value="ECO:0007669"/>
    <property type="project" value="InterPro"/>
</dbReference>
<dbReference type="InterPro" id="IPR027417">
    <property type="entry name" value="P-loop_NTPase"/>
</dbReference>
<dbReference type="Pfam" id="PF00005">
    <property type="entry name" value="ABC_tran"/>
    <property type="match status" value="1"/>
</dbReference>
<dbReference type="GO" id="GO:0016020">
    <property type="term" value="C:membrane"/>
    <property type="evidence" value="ECO:0007669"/>
    <property type="project" value="InterPro"/>
</dbReference>
<keyword evidence="4 6" id="KW-0067">ATP-binding</keyword>
<dbReference type="InterPro" id="IPR003439">
    <property type="entry name" value="ABC_transporter-like_ATP-bd"/>
</dbReference>
<dbReference type="OrthoDB" id="9802264at2"/>
<feature type="domain" description="ABC transporter" evidence="5">
    <location>
        <begin position="18"/>
        <end position="260"/>
    </location>
</feature>
<dbReference type="GO" id="GO:0016887">
    <property type="term" value="F:ATP hydrolysis activity"/>
    <property type="evidence" value="ECO:0007669"/>
    <property type="project" value="InterPro"/>
</dbReference>
<keyword evidence="3" id="KW-0547">Nucleotide-binding</keyword>
<keyword evidence="7" id="KW-1185">Reference proteome</keyword>
<dbReference type="GO" id="GO:0035435">
    <property type="term" value="P:phosphate ion transmembrane transport"/>
    <property type="evidence" value="ECO:0007669"/>
    <property type="project" value="InterPro"/>
</dbReference>
<sequence>MYDTNRPEAAVGQQDIKISASDVQVFYGPKQAIKDLNVEILDKTVTAFIGPSGCGKSTFLRCINRMNDTVDTARVEGRIAIDGQNIYDRGVDPVQLRAKVGMVFQKPNPFPKSIYDNVSYGPKIHGLARDKAQMDEIVETALRGAALWNEVKDRLHEPGTGLSGGQQQRLCIARAVATAPEVLLMDEPCSALDPIATSQVEELIEQLRTRFSVVIVTHSMQQAARVSQKTAFFHLGSLVEYGDTNDIFTRPRDSRTEAYISGRIG</sequence>
<dbReference type="Gene3D" id="3.40.50.300">
    <property type="entry name" value="P-loop containing nucleotide triphosphate hydrolases"/>
    <property type="match status" value="1"/>
</dbReference>
<name>A0A4U0QSW3_9RHOB</name>
<dbReference type="SUPFAM" id="SSF52540">
    <property type="entry name" value="P-loop containing nucleoside triphosphate hydrolases"/>
    <property type="match status" value="1"/>
</dbReference>
<accession>A0A4U0QSW3</accession>
<dbReference type="CDD" id="cd03260">
    <property type="entry name" value="ABC_PstB_phosphate_transporter"/>
    <property type="match status" value="1"/>
</dbReference>
<dbReference type="RefSeq" id="WP_136856522.1">
    <property type="nucleotide sequence ID" value="NZ_JBKBLO010000008.1"/>
</dbReference>
<evidence type="ECO:0000313" key="7">
    <source>
        <dbReference type="Proteomes" id="UP000306223"/>
    </source>
</evidence>
<gene>
    <name evidence="6" type="ORF">FA740_09420</name>
</gene>
<dbReference type="PANTHER" id="PTHR43423:SF1">
    <property type="entry name" value="ABC TRANSPORTER I FAMILY MEMBER 17"/>
    <property type="match status" value="1"/>
</dbReference>
<evidence type="ECO:0000256" key="3">
    <source>
        <dbReference type="ARBA" id="ARBA00022741"/>
    </source>
</evidence>
<evidence type="ECO:0000256" key="4">
    <source>
        <dbReference type="ARBA" id="ARBA00022840"/>
    </source>
</evidence>
<dbReference type="PROSITE" id="PS50893">
    <property type="entry name" value="ABC_TRANSPORTER_2"/>
    <property type="match status" value="1"/>
</dbReference>
<keyword evidence="2" id="KW-0592">Phosphate transport</keyword>
<dbReference type="InterPro" id="IPR017871">
    <property type="entry name" value="ABC_transporter-like_CS"/>
</dbReference>
<dbReference type="NCBIfam" id="TIGR00972">
    <property type="entry name" value="3a0107s01c2"/>
    <property type="match status" value="1"/>
</dbReference>
<reference evidence="6 7" key="1">
    <citation type="submission" date="2019-04" db="EMBL/GenBank/DDBJ databases">
        <authorList>
            <person name="Li J."/>
        </authorList>
    </citation>
    <scope>NUCLEOTIDE SEQUENCE [LARGE SCALE GENOMIC DNA]</scope>
    <source>
        <strain evidence="6 7">CCTCC AB2016182</strain>
    </source>
</reference>
<comment type="caution">
    <text evidence="6">The sequence shown here is derived from an EMBL/GenBank/DDBJ whole genome shotgun (WGS) entry which is preliminary data.</text>
</comment>
<dbReference type="AlphaFoldDB" id="A0A4U0QSW3"/>
<dbReference type="InterPro" id="IPR005670">
    <property type="entry name" value="PstB-like"/>
</dbReference>
<protein>
    <submittedName>
        <fullName evidence="6">Phosphate ABC transporter ATP-binding protein</fullName>
    </submittedName>
</protein>
<organism evidence="6 7">
    <name type="scientific">Paracoccus hibiscisoli</name>
    <dbReference type="NCBI Taxonomy" id="2023261"/>
    <lineage>
        <taxon>Bacteria</taxon>
        <taxon>Pseudomonadati</taxon>
        <taxon>Pseudomonadota</taxon>
        <taxon>Alphaproteobacteria</taxon>
        <taxon>Rhodobacterales</taxon>
        <taxon>Paracoccaceae</taxon>
        <taxon>Paracoccus</taxon>
    </lineage>
</organism>
<evidence type="ECO:0000313" key="6">
    <source>
        <dbReference type="EMBL" id="TJZ84452.1"/>
    </source>
</evidence>
<dbReference type="InterPro" id="IPR003593">
    <property type="entry name" value="AAA+_ATPase"/>
</dbReference>
<dbReference type="SMART" id="SM00382">
    <property type="entry name" value="AAA"/>
    <property type="match status" value="1"/>
</dbReference>
<keyword evidence="1" id="KW-0813">Transport</keyword>
<evidence type="ECO:0000256" key="1">
    <source>
        <dbReference type="ARBA" id="ARBA00022448"/>
    </source>
</evidence>